<dbReference type="InParanoid" id="A0A420XNH1"/>
<feature type="transmembrane region" description="Helical" evidence="1">
    <location>
        <begin position="53"/>
        <end position="72"/>
    </location>
</feature>
<comment type="caution">
    <text evidence="2">The sequence shown here is derived from an EMBL/GenBank/DDBJ whole genome shotgun (WGS) entry which is preliminary data.</text>
</comment>
<accession>A0A420XNH1</accession>
<dbReference type="EMBL" id="RBWV01000012">
    <property type="protein sequence ID" value="RKS73728.1"/>
    <property type="molecule type" value="Genomic_DNA"/>
</dbReference>
<reference evidence="2 3" key="1">
    <citation type="submission" date="2018-10" db="EMBL/GenBank/DDBJ databases">
        <title>Genomic Encyclopedia of Archaeal and Bacterial Type Strains, Phase II (KMG-II): from individual species to whole genera.</title>
        <authorList>
            <person name="Goeker M."/>
        </authorList>
    </citation>
    <scope>NUCLEOTIDE SEQUENCE [LARGE SCALE GENOMIC DNA]</scope>
    <source>
        <strain evidence="2 3">RP-AC37</strain>
    </source>
</reference>
<evidence type="ECO:0000313" key="2">
    <source>
        <dbReference type="EMBL" id="RKS73728.1"/>
    </source>
</evidence>
<sequence>MSHLGITVGIIFLLVGGTLVVKAAPIARANDTKGPAWLRNYGYQAYEGRTSPWMMRIIGAGFICFGVAFFFAS</sequence>
<evidence type="ECO:0000313" key="3">
    <source>
        <dbReference type="Proteomes" id="UP000281955"/>
    </source>
</evidence>
<keyword evidence="3" id="KW-1185">Reference proteome</keyword>
<proteinExistence type="predicted"/>
<protein>
    <submittedName>
        <fullName evidence="2">Uncharacterized protein</fullName>
    </submittedName>
</protein>
<dbReference type="AlphaFoldDB" id="A0A420XNH1"/>
<gene>
    <name evidence="2" type="ORF">CLV35_2216</name>
</gene>
<keyword evidence="1" id="KW-0812">Transmembrane</keyword>
<keyword evidence="1" id="KW-0472">Membrane</keyword>
<organism evidence="2 3">
    <name type="scientific">Motilibacter peucedani</name>
    <dbReference type="NCBI Taxonomy" id="598650"/>
    <lineage>
        <taxon>Bacteria</taxon>
        <taxon>Bacillati</taxon>
        <taxon>Actinomycetota</taxon>
        <taxon>Actinomycetes</taxon>
        <taxon>Motilibacterales</taxon>
        <taxon>Motilibacteraceae</taxon>
        <taxon>Motilibacter</taxon>
    </lineage>
</organism>
<dbReference type="Proteomes" id="UP000281955">
    <property type="component" value="Unassembled WGS sequence"/>
</dbReference>
<name>A0A420XNH1_9ACTN</name>
<evidence type="ECO:0000256" key="1">
    <source>
        <dbReference type="SAM" id="Phobius"/>
    </source>
</evidence>
<keyword evidence="1" id="KW-1133">Transmembrane helix</keyword>